<name>A0ABZ0IN23_9BACT</name>
<dbReference type="Gene3D" id="3.40.50.2000">
    <property type="entry name" value="Glycogen Phosphorylase B"/>
    <property type="match status" value="1"/>
</dbReference>
<evidence type="ECO:0000313" key="2">
    <source>
        <dbReference type="Proteomes" id="UP001302349"/>
    </source>
</evidence>
<dbReference type="EMBL" id="CP136051">
    <property type="protein sequence ID" value="WOK05564.1"/>
    <property type="molecule type" value="Genomic_DNA"/>
</dbReference>
<organism evidence="1 2">
    <name type="scientific">Imperialibacter roseus</name>
    <dbReference type="NCBI Taxonomy" id="1324217"/>
    <lineage>
        <taxon>Bacteria</taxon>
        <taxon>Pseudomonadati</taxon>
        <taxon>Bacteroidota</taxon>
        <taxon>Cytophagia</taxon>
        <taxon>Cytophagales</taxon>
        <taxon>Flammeovirgaceae</taxon>
        <taxon>Imperialibacter</taxon>
    </lineage>
</organism>
<proteinExistence type="predicted"/>
<protein>
    <submittedName>
        <fullName evidence="1">Glycosyltransferase family protein</fullName>
    </submittedName>
</protein>
<sequence>MPTSPKRFLFIVQGEGRGHMTQAISLFEMLTAAGQEVVHVVVGRSSRREMPSFFQNRITCPLTGISSPNFVADKNNKSVKIGPTITHNLVHFSNYVQSLKMLNNIVKETKPDVIINFYDFLGGLYNGLYKPKAEYICIGHQYLAYHNHFPFPNKQGFNKNLLLNNNKLTAWGAKKLLALSFAAYPEDKKSGVVVVPPLLRKEVMKLEPTEGDFILTYMVNDGYSKEIESWHAGNPSVKVQSFWDKKGMPNPHRVDDTLTFHQLSDTMFLQLMSQCKAYVSTAGFESICEAMYLGKPVMMVPVQGHYEQACNALDAVQAGAGVSSESFNLTKVIDYLPNHQPIVGKFREWTDRCEELILQELLG</sequence>
<dbReference type="Pfam" id="PF13528">
    <property type="entry name" value="Glyco_trans_1_3"/>
    <property type="match status" value="1"/>
</dbReference>
<dbReference type="RefSeq" id="WP_317488322.1">
    <property type="nucleotide sequence ID" value="NZ_CP136051.1"/>
</dbReference>
<accession>A0ABZ0IN23</accession>
<dbReference type="PANTHER" id="PTHR21015:SF22">
    <property type="entry name" value="GLYCOSYLTRANSFERASE"/>
    <property type="match status" value="1"/>
</dbReference>
<evidence type="ECO:0000313" key="1">
    <source>
        <dbReference type="EMBL" id="WOK05564.1"/>
    </source>
</evidence>
<dbReference type="Proteomes" id="UP001302349">
    <property type="component" value="Chromosome"/>
</dbReference>
<dbReference type="SUPFAM" id="SSF53756">
    <property type="entry name" value="UDP-Glycosyltransferase/glycogen phosphorylase"/>
    <property type="match status" value="1"/>
</dbReference>
<gene>
    <name evidence="1" type="ORF">RT717_21035</name>
</gene>
<reference evidence="1 2" key="1">
    <citation type="journal article" date="2023" name="Microbiol. Resour. Announc.">
        <title>Complete Genome Sequence of Imperialibacter roseus strain P4T.</title>
        <authorList>
            <person name="Tizabi D.R."/>
            <person name="Bachvaroff T."/>
            <person name="Hill R.T."/>
        </authorList>
    </citation>
    <scope>NUCLEOTIDE SEQUENCE [LARGE SCALE GENOMIC DNA]</scope>
    <source>
        <strain evidence="1 2">P4T</strain>
    </source>
</reference>
<keyword evidence="2" id="KW-1185">Reference proteome</keyword>
<dbReference type="PANTHER" id="PTHR21015">
    <property type="entry name" value="UDP-N-ACETYLGLUCOSAMINE--N-ACETYLMURAMYL-(PENTAPEPTIDE) PYROPHOSPHORYL-UNDECAPRENOL N-ACETYLGLUCOSAMINE TRANSFERASE 1"/>
    <property type="match status" value="1"/>
</dbReference>